<keyword evidence="2" id="KW-1185">Reference proteome</keyword>
<evidence type="ECO:0000313" key="1">
    <source>
        <dbReference type="EMBL" id="KAK6983869.1"/>
    </source>
</evidence>
<name>A0AAV9ZIY9_9AGAR</name>
<dbReference type="Proteomes" id="UP001362999">
    <property type="component" value="Unassembled WGS sequence"/>
</dbReference>
<feature type="non-terminal residue" evidence="1">
    <location>
        <position position="1"/>
    </location>
</feature>
<dbReference type="EMBL" id="JAWWNJ010000145">
    <property type="protein sequence ID" value="KAK6983869.1"/>
    <property type="molecule type" value="Genomic_DNA"/>
</dbReference>
<reference evidence="1 2" key="1">
    <citation type="journal article" date="2024" name="J Genomics">
        <title>Draft genome sequencing and assembly of Favolaschia claudopus CIRM-BRFM 2984 isolated from oak limbs.</title>
        <authorList>
            <person name="Navarro D."/>
            <person name="Drula E."/>
            <person name="Chaduli D."/>
            <person name="Cazenave R."/>
            <person name="Ahrendt S."/>
            <person name="Wang J."/>
            <person name="Lipzen A."/>
            <person name="Daum C."/>
            <person name="Barry K."/>
            <person name="Grigoriev I.V."/>
            <person name="Favel A."/>
            <person name="Rosso M.N."/>
            <person name="Martin F."/>
        </authorList>
    </citation>
    <scope>NUCLEOTIDE SEQUENCE [LARGE SCALE GENOMIC DNA]</scope>
    <source>
        <strain evidence="1 2">CIRM-BRFM 2984</strain>
    </source>
</reference>
<sequence>HTFRLVKLCATNEQVRWLMRSLVSMEHQDWDGTLDSIRELGGKAAQDWLQNKQSSGFVFEGICWQKSFIPRAIWEAGDSNSNLINIGTVHRDATREGAQCTLLEG</sequence>
<protein>
    <recommendedName>
        <fullName evidence="3">MHC class I antigen</fullName>
    </recommendedName>
</protein>
<evidence type="ECO:0000313" key="2">
    <source>
        <dbReference type="Proteomes" id="UP001362999"/>
    </source>
</evidence>
<evidence type="ECO:0008006" key="3">
    <source>
        <dbReference type="Google" id="ProtNLM"/>
    </source>
</evidence>
<organism evidence="1 2">
    <name type="scientific">Favolaschia claudopus</name>
    <dbReference type="NCBI Taxonomy" id="2862362"/>
    <lineage>
        <taxon>Eukaryota</taxon>
        <taxon>Fungi</taxon>
        <taxon>Dikarya</taxon>
        <taxon>Basidiomycota</taxon>
        <taxon>Agaricomycotina</taxon>
        <taxon>Agaricomycetes</taxon>
        <taxon>Agaricomycetidae</taxon>
        <taxon>Agaricales</taxon>
        <taxon>Marasmiineae</taxon>
        <taxon>Mycenaceae</taxon>
        <taxon>Favolaschia</taxon>
    </lineage>
</organism>
<dbReference type="AlphaFoldDB" id="A0AAV9ZIY9"/>
<comment type="caution">
    <text evidence="1">The sequence shown here is derived from an EMBL/GenBank/DDBJ whole genome shotgun (WGS) entry which is preliminary data.</text>
</comment>
<accession>A0AAV9ZIY9</accession>
<gene>
    <name evidence="1" type="ORF">R3P38DRAFT_2478290</name>
</gene>
<proteinExistence type="predicted"/>
<feature type="non-terminal residue" evidence="1">
    <location>
        <position position="105"/>
    </location>
</feature>